<name>A0A8J3PRA0_9ACTN</name>
<evidence type="ECO:0000313" key="1">
    <source>
        <dbReference type="EMBL" id="GIG78214.1"/>
    </source>
</evidence>
<evidence type="ECO:0000313" key="2">
    <source>
        <dbReference type="Proteomes" id="UP000630097"/>
    </source>
</evidence>
<comment type="caution">
    <text evidence="1">The sequence shown here is derived from an EMBL/GenBank/DDBJ whole genome shotgun (WGS) entry which is preliminary data.</text>
</comment>
<accession>A0A8J3PRA0</accession>
<evidence type="ECO:0008006" key="3">
    <source>
        <dbReference type="Google" id="ProtNLM"/>
    </source>
</evidence>
<organism evidence="1 2">
    <name type="scientific">Planotetraspora kaengkrachanensis</name>
    <dbReference type="NCBI Taxonomy" id="575193"/>
    <lineage>
        <taxon>Bacteria</taxon>
        <taxon>Bacillati</taxon>
        <taxon>Actinomycetota</taxon>
        <taxon>Actinomycetes</taxon>
        <taxon>Streptosporangiales</taxon>
        <taxon>Streptosporangiaceae</taxon>
        <taxon>Planotetraspora</taxon>
    </lineage>
</organism>
<protein>
    <recommendedName>
        <fullName evidence="3">Knr4/Smi1-like domain-containing protein</fullName>
    </recommendedName>
</protein>
<dbReference type="Proteomes" id="UP000630097">
    <property type="component" value="Unassembled WGS sequence"/>
</dbReference>
<gene>
    <name evidence="1" type="ORF">Pka01_13410</name>
</gene>
<keyword evidence="2" id="KW-1185">Reference proteome</keyword>
<reference evidence="1 2" key="1">
    <citation type="submission" date="2021-01" db="EMBL/GenBank/DDBJ databases">
        <title>Whole genome shotgun sequence of Planotetraspora kaengkrachanensis NBRC 104272.</title>
        <authorList>
            <person name="Komaki H."/>
            <person name="Tamura T."/>
        </authorList>
    </citation>
    <scope>NUCLEOTIDE SEQUENCE [LARGE SCALE GENOMIC DNA]</scope>
    <source>
        <strain evidence="1 2">NBRC 104272</strain>
    </source>
</reference>
<sequence length="319" mass="36396">MRARTQGLFQFFVNGRLSLLPYAPHVPNRFDLHSELAAGVQDKDSAWTFIRRFAEAWMTPLGDGDGYSEEELNAAEDRLGLKLPAALREAYMLFGRRDNLCRTMHRLESPAELHVDEDAGLLVYHVENSGVWVCGIRLTDLGLEDPPVVHLPGCGANDHPWTGITWLDRLSSDCIEIVLTEALWNVESRPYCTNGHVSNDDNPLSMHGELLAEDIAELDHRFTPLALPPYPVERWECTPGSRWYAGEDVILCLDLFVDLGEHEYMRGPWDRPWSRAGLSIRGRTPEAINAMCESLPKEWFHWEWRQPWDPYPPKPQAPS</sequence>
<dbReference type="EMBL" id="BONV01000004">
    <property type="protein sequence ID" value="GIG78214.1"/>
    <property type="molecule type" value="Genomic_DNA"/>
</dbReference>
<dbReference type="AlphaFoldDB" id="A0A8J3PRA0"/>
<proteinExistence type="predicted"/>